<dbReference type="Gene3D" id="3.20.20.120">
    <property type="entry name" value="Enolase-like C-terminal domain"/>
    <property type="match status" value="1"/>
</dbReference>
<dbReference type="Pfam" id="PF13378">
    <property type="entry name" value="MR_MLE_C"/>
    <property type="match status" value="1"/>
</dbReference>
<sequence length="450" mass="49058">MSKPTDVVVREVKPSTNTIQYRTPMKFGGRIATDVTMFNVEITVETNSGKIGHGYGSMPLGNIWGWPSQQVDSSQTLQTMVEVAHRFSAEASKLNEAAHPLQHSRSLHQPLIGIGKQLVAELSLPESIPELALLVAGSPVDAALHDAYGKALGLNSYNTLGKEFIEEDLSGFLNEDFAGEYLDQYTTRQPQPTMPLYHLVGALDPLDHDELEQPVGDGLPETLPQWIAADGLTHLKIKLNGDDLDWDVARVAKIDKVSTAAQTKRGITSWFYSLDFNEKCASVQYVLDFLAKLQEVSPAAMDRVQYIEQPTHRDLSKHPENKMHAAAKIKPVVIDESLIGLDTLFLSREQGYSGVALKACKGHSEALLMGAAAQKYNLFLCVQDLTCPGASFLHSASIAARLPTIAAIEGNGRQYCPAGNDAWRDRFPEMFNITDGTVGTGVLTGPGLGF</sequence>
<dbReference type="Proteomes" id="UP000551616">
    <property type="component" value="Unassembled WGS sequence"/>
</dbReference>
<dbReference type="SUPFAM" id="SSF51604">
    <property type="entry name" value="Enolase C-terminal domain-like"/>
    <property type="match status" value="1"/>
</dbReference>
<evidence type="ECO:0000256" key="2">
    <source>
        <dbReference type="ARBA" id="ARBA00022723"/>
    </source>
</evidence>
<evidence type="ECO:0000313" key="5">
    <source>
        <dbReference type="Proteomes" id="UP000551616"/>
    </source>
</evidence>
<evidence type="ECO:0000256" key="1">
    <source>
        <dbReference type="ARBA" id="ARBA00008031"/>
    </source>
</evidence>
<evidence type="ECO:0000313" key="4">
    <source>
        <dbReference type="EMBL" id="MBA2114895.1"/>
    </source>
</evidence>
<dbReference type="GO" id="GO:0046872">
    <property type="term" value="F:metal ion binding"/>
    <property type="evidence" value="ECO:0007669"/>
    <property type="project" value="UniProtKB-KW"/>
</dbReference>
<gene>
    <name evidence="4" type="ORF">HOV93_20640</name>
</gene>
<dbReference type="PANTHER" id="PTHR48080">
    <property type="entry name" value="D-GALACTONATE DEHYDRATASE-RELATED"/>
    <property type="match status" value="1"/>
</dbReference>
<accession>A0A7V8V4P3</accession>
<name>A0A7V8V4P3_9BACT</name>
<reference evidence="4 5" key="1">
    <citation type="submission" date="2020-05" db="EMBL/GenBank/DDBJ databases">
        <title>Bremerella alba sp. nov., a novel planctomycete isolated from the surface of the macroalga Fucus spiralis.</title>
        <authorList>
            <person name="Godinho O."/>
            <person name="Botelho R."/>
            <person name="Albuquerque L."/>
            <person name="Wiegand S."/>
            <person name="Da Costa M.S."/>
            <person name="Lobo-Da-Cunha A."/>
            <person name="Jogler C."/>
            <person name="Lage O.M."/>
        </authorList>
    </citation>
    <scope>NUCLEOTIDE SEQUENCE [LARGE SCALE GENOMIC DNA]</scope>
    <source>
        <strain evidence="4 5">FF15</strain>
    </source>
</reference>
<dbReference type="PANTHER" id="PTHR48080:SF3">
    <property type="entry name" value="ENOLASE SUPERFAMILY MEMBER DDB_G0284701"/>
    <property type="match status" value="1"/>
</dbReference>
<dbReference type="Gene3D" id="3.30.390.10">
    <property type="entry name" value="Enolase-like, N-terminal domain"/>
    <property type="match status" value="1"/>
</dbReference>
<dbReference type="InterPro" id="IPR034593">
    <property type="entry name" value="DgoD-like"/>
</dbReference>
<feature type="domain" description="Enolase C-terminal" evidence="3">
    <location>
        <begin position="225"/>
        <end position="450"/>
    </location>
</feature>
<dbReference type="InterPro" id="IPR036849">
    <property type="entry name" value="Enolase-like_C_sf"/>
</dbReference>
<protein>
    <recommendedName>
        <fullName evidence="3">Enolase C-terminal domain-containing protein</fullName>
    </recommendedName>
</protein>
<keyword evidence="2" id="KW-0479">Metal-binding</keyword>
<dbReference type="InterPro" id="IPR029065">
    <property type="entry name" value="Enolase_C-like"/>
</dbReference>
<dbReference type="EMBL" id="JABRWO010000005">
    <property type="protein sequence ID" value="MBA2114895.1"/>
    <property type="molecule type" value="Genomic_DNA"/>
</dbReference>
<dbReference type="InterPro" id="IPR029017">
    <property type="entry name" value="Enolase-like_N"/>
</dbReference>
<evidence type="ECO:0000259" key="3">
    <source>
        <dbReference type="Pfam" id="PF13378"/>
    </source>
</evidence>
<keyword evidence="5" id="KW-1185">Reference proteome</keyword>
<proteinExistence type="inferred from homology"/>
<comment type="similarity">
    <text evidence="1">Belongs to the mandelate racemase/muconate lactonizing enzyme family.</text>
</comment>
<comment type="caution">
    <text evidence="4">The sequence shown here is derived from an EMBL/GenBank/DDBJ whole genome shotgun (WGS) entry which is preliminary data.</text>
</comment>
<dbReference type="SUPFAM" id="SSF54826">
    <property type="entry name" value="Enolase N-terminal domain-like"/>
    <property type="match status" value="1"/>
</dbReference>
<dbReference type="AlphaFoldDB" id="A0A7V8V4P3"/>
<dbReference type="RefSeq" id="WP_207396362.1">
    <property type="nucleotide sequence ID" value="NZ_JABRWO010000005.1"/>
</dbReference>
<organism evidence="4 5">
    <name type="scientific">Bremerella alba</name>
    <dbReference type="NCBI Taxonomy" id="980252"/>
    <lineage>
        <taxon>Bacteria</taxon>
        <taxon>Pseudomonadati</taxon>
        <taxon>Planctomycetota</taxon>
        <taxon>Planctomycetia</taxon>
        <taxon>Pirellulales</taxon>
        <taxon>Pirellulaceae</taxon>
        <taxon>Bremerella</taxon>
    </lineage>
</organism>